<dbReference type="InterPro" id="IPR011009">
    <property type="entry name" value="Kinase-like_dom_sf"/>
</dbReference>
<dbReference type="Proteomes" id="UP001498476">
    <property type="component" value="Unassembled WGS sequence"/>
</dbReference>
<evidence type="ECO:0000313" key="2">
    <source>
        <dbReference type="EMBL" id="KAK7404072.1"/>
    </source>
</evidence>
<proteinExistence type="predicted"/>
<dbReference type="PANTHER" id="PTHR33112:SF10">
    <property type="entry name" value="TOL"/>
    <property type="match status" value="1"/>
</dbReference>
<feature type="domain" description="Protein kinase" evidence="1">
    <location>
        <begin position="161"/>
        <end position="488"/>
    </location>
</feature>
<feature type="non-terminal residue" evidence="2">
    <location>
        <position position="1088"/>
    </location>
</feature>
<dbReference type="Pfam" id="PF06985">
    <property type="entry name" value="HET"/>
    <property type="match status" value="1"/>
</dbReference>
<dbReference type="Pfam" id="PF00069">
    <property type="entry name" value="Pkinase"/>
    <property type="match status" value="1"/>
</dbReference>
<dbReference type="SUPFAM" id="SSF56112">
    <property type="entry name" value="Protein kinase-like (PK-like)"/>
    <property type="match status" value="1"/>
</dbReference>
<evidence type="ECO:0000259" key="1">
    <source>
        <dbReference type="PROSITE" id="PS50011"/>
    </source>
</evidence>
<organism evidence="2 3">
    <name type="scientific">Neonectria punicea</name>
    <dbReference type="NCBI Taxonomy" id="979145"/>
    <lineage>
        <taxon>Eukaryota</taxon>
        <taxon>Fungi</taxon>
        <taxon>Dikarya</taxon>
        <taxon>Ascomycota</taxon>
        <taxon>Pezizomycotina</taxon>
        <taxon>Sordariomycetes</taxon>
        <taxon>Hypocreomycetidae</taxon>
        <taxon>Hypocreales</taxon>
        <taxon>Nectriaceae</taxon>
        <taxon>Neonectria</taxon>
    </lineage>
</organism>
<accession>A0ABR1GQN6</accession>
<dbReference type="PROSITE" id="PS00108">
    <property type="entry name" value="PROTEIN_KINASE_ST"/>
    <property type="match status" value="1"/>
</dbReference>
<keyword evidence="3" id="KW-1185">Reference proteome</keyword>
<dbReference type="EMBL" id="JAZAVJ010000216">
    <property type="protein sequence ID" value="KAK7404072.1"/>
    <property type="molecule type" value="Genomic_DNA"/>
</dbReference>
<dbReference type="InterPro" id="IPR010730">
    <property type="entry name" value="HET"/>
</dbReference>
<protein>
    <recommendedName>
        <fullName evidence="1">Protein kinase domain-containing protein</fullName>
    </recommendedName>
</protein>
<dbReference type="PANTHER" id="PTHR33112">
    <property type="entry name" value="DOMAIN PROTEIN, PUTATIVE-RELATED"/>
    <property type="match status" value="1"/>
</dbReference>
<dbReference type="InterPro" id="IPR008271">
    <property type="entry name" value="Ser/Thr_kinase_AS"/>
</dbReference>
<dbReference type="Gene3D" id="1.10.510.10">
    <property type="entry name" value="Transferase(Phosphotransferase) domain 1"/>
    <property type="match status" value="1"/>
</dbReference>
<evidence type="ECO:0000313" key="3">
    <source>
        <dbReference type="Proteomes" id="UP001498476"/>
    </source>
</evidence>
<name>A0ABR1GQN6_9HYPO</name>
<comment type="caution">
    <text evidence="2">The sequence shown here is derived from an EMBL/GenBank/DDBJ whole genome shotgun (WGS) entry which is preliminary data.</text>
</comment>
<reference evidence="2 3" key="1">
    <citation type="journal article" date="2025" name="Microbiol. Resour. Announc.">
        <title>Draft genome sequences for Neonectria magnoliae and Neonectria punicea, canker pathogens of Liriodendron tulipifera and Acer saccharum in West Virginia.</title>
        <authorList>
            <person name="Petronek H.M."/>
            <person name="Kasson M.T."/>
            <person name="Metheny A.M."/>
            <person name="Stauder C.M."/>
            <person name="Lovett B."/>
            <person name="Lynch S.C."/>
            <person name="Garnas J.R."/>
            <person name="Kasson L.R."/>
            <person name="Stajich J.E."/>
        </authorList>
    </citation>
    <scope>NUCLEOTIDE SEQUENCE [LARGE SCALE GENOMIC DNA]</scope>
    <source>
        <strain evidence="2 3">NRRL 64653</strain>
    </source>
</reference>
<dbReference type="PROSITE" id="PS50011">
    <property type="entry name" value="PROTEIN_KINASE_DOM"/>
    <property type="match status" value="1"/>
</dbReference>
<sequence length="1088" mass="122834">MLRQDRKAFNNALEVKYRQGVLNHTRFLPTGAIQLLVTEDRVRRLLPGISSDLLYFACNTAPKIFLILWDRFNSDFGDLLDIFFVEGFTDANLPLQDFRPICKEFDGKECTHSSALDVFHREDWDRADIGRFLEAQWTFIAHVFTKNDLKNLESGCILPFTTMRNTFKHGTFGNVYEVTIPIDHLDPTLIPKNLTKKDVEDIPAALKELSSVPADANYDIQQAWTTEADALFATRSLKTDHVVRIIGAFSQSQGEGRRYYIVLEWAQGGNLVDFWRNNGTQSATLQQIRQYLQQLTGLCQALEELHGDDKHGATNPAQEHLGGSHVRHGDLKPANILIFPTPKSDWLGVLKIADLGVAKIHSQDTNVRPAITKTTSATRQYLAPEMAREINKKRSRRFDIWSMGCIIFESVVWLLYGKKGLDRFWENEQQPQCSEPHSLFFTLGKSHTRVNYVVKGWISHILAEDERLRKQPRTLIGDLLALVRDELLVVELDKPSGDSNGSVRSSATHLHSQIRRITKQADKDEYLATVGYRSQRKLPGDRSSRKLATPPAQQFNSFWKSLDDRKFVCNLMQSHGQEFASLFRPISSNLCDRCSLLDISQNSFNLQESLVSLRKTSPTCNFCRLILASVERYQICHADADEVRVKIRRVGSELEINDTASNTSLPILTICKGPDQSMGPQEVRVGLPTLPPAKSPAYFTLIRGWIQDCDKNHHECKPDSSLGPNRLPTRLIKIREGIVCVHEVNSCDRHNPEMFQYTALSHRWGDNGIHQHFKTTSDNIADRRTGVPTKALPSMFQDAIKVTCELGLRYIWIDSMCIIQEGELCDFETEAKHMETVFRLAYCVIAASRAAGTSHEFLGARPERTWVALPTSSGEEFLGDANFPNVATNSTKGGRIQLIKSLYKKYSKLEFTNDFDRPLAIAGLEQRLIRAFDTKGGYGVFQLYLGRTLLWKRDSDKALRKIDFPPEQKFQVPSWSWMACSGPIDFVDTPFKEVDWNKDLGSPWASAGDWASSTGDSTFSNVLHAVAYDIDLKGSSLGIVFDSDAPRAGTIVKCVVVGKEKRKNSAGLSEQRHFALIVAPRPAARKAY</sequence>
<dbReference type="SMART" id="SM00220">
    <property type="entry name" value="S_TKc"/>
    <property type="match status" value="1"/>
</dbReference>
<dbReference type="CDD" id="cd00180">
    <property type="entry name" value="PKc"/>
    <property type="match status" value="1"/>
</dbReference>
<dbReference type="InterPro" id="IPR000719">
    <property type="entry name" value="Prot_kinase_dom"/>
</dbReference>
<gene>
    <name evidence="2" type="ORF">QQX98_010158</name>
</gene>